<accession>B9E3A3</accession>
<dbReference type="Pfam" id="PF12679">
    <property type="entry name" value="ABC2_membrane_2"/>
    <property type="match status" value="1"/>
</dbReference>
<dbReference type="PANTHER" id="PTHR37305:SF2">
    <property type="entry name" value="BACITRACIN TRANSPORT PERMEASE PROTEIN BCRB"/>
    <property type="match status" value="1"/>
</dbReference>
<feature type="transmembrane region" description="Helical" evidence="1">
    <location>
        <begin position="303"/>
        <end position="330"/>
    </location>
</feature>
<sequence length="337" mass="38055">MINLLKLVENEVVKMLSKKKLILISVILLILVSLFCYGENSSYKNTIQRYTKASGQAQGYNWKSLVNQQILDLQDTLNRPYINDNRKNSINIQIEQLEYYLEHNINPITPNTGKFTIEFMQQAVYLFLPLLIVILAADVVSGEFSSKTIKVLLTRAVPRWKILLSKYIAVLILSCIVILEAVIMCILVSSFIFHSWGWNEPVATGFRVIADKLDSSGVVKVYQWQYAILIYSLGWFSSVNIATLAFMISTLVRSTATSIGIMLASLIGGEFLQLFLSDWPLVKYFFAINLDLPKYLTASYEPIAGMSLSFSVGVLCIWSLIALVISFIVFTKQDVLV</sequence>
<dbReference type="AlphaFoldDB" id="B9E3A3"/>
<dbReference type="Proteomes" id="UP000007969">
    <property type="component" value="Chromosome"/>
</dbReference>
<evidence type="ECO:0000256" key="1">
    <source>
        <dbReference type="SAM" id="Phobius"/>
    </source>
</evidence>
<keyword evidence="1" id="KW-0472">Membrane</keyword>
<dbReference type="HOGENOM" id="CLU_050687_0_0_9"/>
<dbReference type="KEGG" id="ckr:CKR_1927"/>
<dbReference type="GO" id="GO:0005886">
    <property type="term" value="C:plasma membrane"/>
    <property type="evidence" value="ECO:0007669"/>
    <property type="project" value="UniProtKB-SubCell"/>
</dbReference>
<feature type="transmembrane region" description="Helical" evidence="1">
    <location>
        <begin position="123"/>
        <end position="146"/>
    </location>
</feature>
<dbReference type="GO" id="GO:0140359">
    <property type="term" value="F:ABC-type transporter activity"/>
    <property type="evidence" value="ECO:0007669"/>
    <property type="project" value="InterPro"/>
</dbReference>
<dbReference type="EMBL" id="AP009049">
    <property type="protein sequence ID" value="BAH06978.1"/>
    <property type="molecule type" value="Genomic_DNA"/>
</dbReference>
<keyword evidence="1" id="KW-1133">Transmembrane helix</keyword>
<evidence type="ECO:0008006" key="4">
    <source>
        <dbReference type="Google" id="ProtNLM"/>
    </source>
</evidence>
<keyword evidence="1" id="KW-0812">Transmembrane</keyword>
<evidence type="ECO:0000313" key="3">
    <source>
        <dbReference type="Proteomes" id="UP000007969"/>
    </source>
</evidence>
<dbReference type="PANTHER" id="PTHR37305">
    <property type="entry name" value="INTEGRAL MEMBRANE PROTEIN-RELATED"/>
    <property type="match status" value="1"/>
</dbReference>
<protein>
    <recommendedName>
        <fullName evidence="4">ABC transporter permease</fullName>
    </recommendedName>
</protein>
<feature type="transmembrane region" description="Helical" evidence="1">
    <location>
        <begin position="167"/>
        <end position="193"/>
    </location>
</feature>
<organism evidence="2 3">
    <name type="scientific">Clostridium kluyveri (strain NBRC 12016)</name>
    <dbReference type="NCBI Taxonomy" id="583346"/>
    <lineage>
        <taxon>Bacteria</taxon>
        <taxon>Bacillati</taxon>
        <taxon>Bacillota</taxon>
        <taxon>Clostridia</taxon>
        <taxon>Eubacteriales</taxon>
        <taxon>Clostridiaceae</taxon>
        <taxon>Clostridium</taxon>
    </lineage>
</organism>
<name>B9E3A3_CLOK1</name>
<gene>
    <name evidence="2" type="ordered locus">CKR_1927</name>
</gene>
<reference evidence="3" key="1">
    <citation type="submission" date="2005-09" db="EMBL/GenBank/DDBJ databases">
        <title>Complete genome sequence of Clostridium kluyveri and comparative genomics of Clostridia species.</title>
        <authorList>
            <person name="Inui M."/>
            <person name="Nonaka H."/>
            <person name="Shinoda Y."/>
            <person name="Ikenaga Y."/>
            <person name="Abe M."/>
            <person name="Naito K."/>
            <person name="Vertes A.A."/>
            <person name="Yukawa H."/>
        </authorList>
    </citation>
    <scope>NUCLEOTIDE SEQUENCE [LARGE SCALE GENOMIC DNA]</scope>
    <source>
        <strain evidence="3">NBRC 12016</strain>
    </source>
</reference>
<feature type="transmembrane region" description="Helical" evidence="1">
    <location>
        <begin position="21"/>
        <end position="40"/>
    </location>
</feature>
<feature type="transmembrane region" description="Helical" evidence="1">
    <location>
        <begin position="259"/>
        <end position="276"/>
    </location>
</feature>
<evidence type="ECO:0000313" key="2">
    <source>
        <dbReference type="EMBL" id="BAH06978.1"/>
    </source>
</evidence>
<feature type="transmembrane region" description="Helical" evidence="1">
    <location>
        <begin position="224"/>
        <end position="247"/>
    </location>
</feature>
<proteinExistence type="predicted"/>